<organism evidence="1 2">
    <name type="scientific">Solirubrobacter ginsenosidimutans</name>
    <dbReference type="NCBI Taxonomy" id="490573"/>
    <lineage>
        <taxon>Bacteria</taxon>
        <taxon>Bacillati</taxon>
        <taxon>Actinomycetota</taxon>
        <taxon>Thermoleophilia</taxon>
        <taxon>Solirubrobacterales</taxon>
        <taxon>Solirubrobacteraceae</taxon>
        <taxon>Solirubrobacter</taxon>
    </lineage>
</organism>
<dbReference type="Proteomes" id="UP001149140">
    <property type="component" value="Unassembled WGS sequence"/>
</dbReference>
<dbReference type="RefSeq" id="WP_270041877.1">
    <property type="nucleotide sequence ID" value="NZ_JAPDOD010000019.1"/>
</dbReference>
<accession>A0A9X3MWL9</accession>
<name>A0A9X3MWL9_9ACTN</name>
<proteinExistence type="predicted"/>
<sequence length="44" mass="5325">MQTPTVTEISRQSYIAAQKARHEMQVRLVRESVLRRREGDERRR</sequence>
<evidence type="ECO:0000313" key="1">
    <source>
        <dbReference type="EMBL" id="MDA0162637.1"/>
    </source>
</evidence>
<keyword evidence="2" id="KW-1185">Reference proteome</keyword>
<comment type="caution">
    <text evidence="1">The sequence shown here is derived from an EMBL/GenBank/DDBJ whole genome shotgun (WGS) entry which is preliminary data.</text>
</comment>
<reference evidence="1" key="1">
    <citation type="submission" date="2022-10" db="EMBL/GenBank/DDBJ databases">
        <title>The WGS of Solirubrobacter ginsenosidimutans DSM 21036.</title>
        <authorList>
            <person name="Jiang Z."/>
        </authorList>
    </citation>
    <scope>NUCLEOTIDE SEQUENCE</scope>
    <source>
        <strain evidence="1">DSM 21036</strain>
    </source>
</reference>
<dbReference type="AlphaFoldDB" id="A0A9X3MWL9"/>
<evidence type="ECO:0000313" key="2">
    <source>
        <dbReference type="Proteomes" id="UP001149140"/>
    </source>
</evidence>
<gene>
    <name evidence="1" type="ORF">OM076_20355</name>
</gene>
<dbReference type="EMBL" id="JAPDOD010000019">
    <property type="protein sequence ID" value="MDA0162637.1"/>
    <property type="molecule type" value="Genomic_DNA"/>
</dbReference>
<protein>
    <submittedName>
        <fullName evidence="1">Uncharacterized protein</fullName>
    </submittedName>
</protein>